<gene>
    <name evidence="1" type="ORF">CMV_029884</name>
</gene>
<dbReference type="EMBL" id="JRKL02012860">
    <property type="protein sequence ID" value="KAF3943574.1"/>
    <property type="molecule type" value="Genomic_DNA"/>
</dbReference>
<comment type="caution">
    <text evidence="1">The sequence shown here is derived from an EMBL/GenBank/DDBJ whole genome shotgun (WGS) entry which is preliminary data.</text>
</comment>
<dbReference type="AlphaFoldDB" id="A0A8J4VAG6"/>
<keyword evidence="2" id="KW-1185">Reference proteome</keyword>
<name>A0A8J4VAG6_9ROSI</name>
<sequence length="171" mass="19624">MAILSKVAWWILNQSNRPCVQALIAKYKVRRNWLNAEPSKKASWAWNSVESARHFLVAGACKQVSNGESILTWEDPWVPDLPTYKMVPLSPENQSSGLVVSQLRTPDKSRWDELKLYELFTEDSAKAIKKFPVKVSQREDNWLWLKSHNGKHSVKLAYKEILALSDSIESD</sequence>
<reference evidence="1" key="1">
    <citation type="submission" date="2020-03" db="EMBL/GenBank/DDBJ databases">
        <title>Castanea mollissima Vanexum genome sequencing.</title>
        <authorList>
            <person name="Staton M."/>
        </authorList>
    </citation>
    <scope>NUCLEOTIDE SEQUENCE</scope>
    <source>
        <tissue evidence="1">Leaf</tissue>
    </source>
</reference>
<organism evidence="1 2">
    <name type="scientific">Castanea mollissima</name>
    <name type="common">Chinese chestnut</name>
    <dbReference type="NCBI Taxonomy" id="60419"/>
    <lineage>
        <taxon>Eukaryota</taxon>
        <taxon>Viridiplantae</taxon>
        <taxon>Streptophyta</taxon>
        <taxon>Embryophyta</taxon>
        <taxon>Tracheophyta</taxon>
        <taxon>Spermatophyta</taxon>
        <taxon>Magnoliopsida</taxon>
        <taxon>eudicotyledons</taxon>
        <taxon>Gunneridae</taxon>
        <taxon>Pentapetalae</taxon>
        <taxon>rosids</taxon>
        <taxon>fabids</taxon>
        <taxon>Fagales</taxon>
        <taxon>Fagaceae</taxon>
        <taxon>Castanea</taxon>
    </lineage>
</organism>
<evidence type="ECO:0000313" key="1">
    <source>
        <dbReference type="EMBL" id="KAF3943574.1"/>
    </source>
</evidence>
<accession>A0A8J4VAG6</accession>
<evidence type="ECO:0000313" key="2">
    <source>
        <dbReference type="Proteomes" id="UP000737018"/>
    </source>
</evidence>
<dbReference type="OrthoDB" id="1748414at2759"/>
<proteinExistence type="predicted"/>
<protein>
    <submittedName>
        <fullName evidence="1">Uncharacterized protein</fullName>
    </submittedName>
</protein>
<dbReference type="Proteomes" id="UP000737018">
    <property type="component" value="Unassembled WGS sequence"/>
</dbReference>